<comment type="caution">
    <text evidence="5">The sequence shown here is derived from an EMBL/GenBank/DDBJ whole genome shotgun (WGS) entry which is preliminary data.</text>
</comment>
<evidence type="ECO:0000256" key="2">
    <source>
        <dbReference type="ARBA" id="ARBA00023002"/>
    </source>
</evidence>
<evidence type="ECO:0000259" key="3">
    <source>
        <dbReference type="PROSITE" id="PS50404"/>
    </source>
</evidence>
<dbReference type="PANTHER" id="PTHR43968:SF6">
    <property type="entry name" value="GLUTATHIONE S-TRANSFERASE OMEGA"/>
    <property type="match status" value="1"/>
</dbReference>
<dbReference type="SUPFAM" id="SSF47616">
    <property type="entry name" value="GST C-terminal domain-like"/>
    <property type="match status" value="1"/>
</dbReference>
<dbReference type="Proteomes" id="UP000326759">
    <property type="component" value="Unassembled WGS sequence"/>
</dbReference>
<dbReference type="GO" id="GO:0045174">
    <property type="term" value="F:glutathione dehydrogenase (ascorbate) activity"/>
    <property type="evidence" value="ECO:0007669"/>
    <property type="project" value="TreeGrafter"/>
</dbReference>
<dbReference type="AlphaFoldDB" id="A0A5N5T427"/>
<dbReference type="PANTHER" id="PTHR43968">
    <property type="match status" value="1"/>
</dbReference>
<dbReference type="PRINTS" id="PR01625">
    <property type="entry name" value="GSTRNSFRASEO"/>
</dbReference>
<sequence>MFKTVIKVAKNTKHFAAGSECPPLQKDLLRIYSMYYCPYAQRTRIVLNAKNVQHETVNVHLVEKPDWFLKINPLAKVPTLQLNDKIMFESMVTCDYLDETYPDPPLYPKDPWAKGWDRCLIEVFEAKVARSFVKFFLGTLDKEAVRETTEAINSNLEIFEEELVKRGTKFFLGDRPGMLDYAIFPWLERLPLMKNFNPDFHYLPKDRFPKMNTYIENMMQDEPAGSTVAVFDDHVAFVEEQI</sequence>
<feature type="domain" description="GST N-terminal" evidence="3">
    <location>
        <begin position="27"/>
        <end position="105"/>
    </location>
</feature>
<comment type="similarity">
    <text evidence="1">Belongs to the GST superfamily. Omega family.</text>
</comment>
<gene>
    <name evidence="5" type="primary">se_0</name>
    <name evidence="5" type="ORF">Anas_01834</name>
</gene>
<dbReference type="Gene3D" id="3.40.30.10">
    <property type="entry name" value="Glutaredoxin"/>
    <property type="match status" value="1"/>
</dbReference>
<keyword evidence="6" id="KW-1185">Reference proteome</keyword>
<evidence type="ECO:0000313" key="5">
    <source>
        <dbReference type="EMBL" id="KAB7501226.1"/>
    </source>
</evidence>
<dbReference type="OrthoDB" id="4951845at2759"/>
<dbReference type="InterPro" id="IPR005442">
    <property type="entry name" value="GST_omega"/>
</dbReference>
<dbReference type="Pfam" id="PF13417">
    <property type="entry name" value="GST_N_3"/>
    <property type="match status" value="1"/>
</dbReference>
<dbReference type="PROSITE" id="PS50404">
    <property type="entry name" value="GST_NTER"/>
    <property type="match status" value="1"/>
</dbReference>
<name>A0A5N5T427_9CRUS</name>
<keyword evidence="2" id="KW-0560">Oxidoreductase</keyword>
<dbReference type="InterPro" id="IPR036249">
    <property type="entry name" value="Thioredoxin-like_sf"/>
</dbReference>
<dbReference type="GO" id="GO:0004364">
    <property type="term" value="F:glutathione transferase activity"/>
    <property type="evidence" value="ECO:0007669"/>
    <property type="project" value="InterPro"/>
</dbReference>
<feature type="domain" description="GST C-terminal" evidence="4">
    <location>
        <begin position="110"/>
        <end position="242"/>
    </location>
</feature>
<dbReference type="SFLD" id="SFLDG00358">
    <property type="entry name" value="Main_(cytGST)"/>
    <property type="match status" value="1"/>
</dbReference>
<dbReference type="Gene3D" id="1.20.1050.10">
    <property type="match status" value="1"/>
</dbReference>
<evidence type="ECO:0000313" key="6">
    <source>
        <dbReference type="Proteomes" id="UP000326759"/>
    </source>
</evidence>
<accession>A0A5N5T427</accession>
<dbReference type="FunFam" id="1.20.1050.10:FF:000009">
    <property type="entry name" value="Glutathione S-transferase omega-1"/>
    <property type="match status" value="1"/>
</dbReference>
<reference evidence="5 6" key="1">
    <citation type="journal article" date="2019" name="PLoS Biol.">
        <title>Sex chromosomes control vertical transmission of feminizing Wolbachia symbionts in an isopod.</title>
        <authorList>
            <person name="Becking T."/>
            <person name="Chebbi M.A."/>
            <person name="Giraud I."/>
            <person name="Moumen B."/>
            <person name="Laverre T."/>
            <person name="Caubet Y."/>
            <person name="Peccoud J."/>
            <person name="Gilbert C."/>
            <person name="Cordaux R."/>
        </authorList>
    </citation>
    <scope>NUCLEOTIDE SEQUENCE [LARGE SCALE GENOMIC DNA]</scope>
    <source>
        <strain evidence="5">ANa2</strain>
        <tissue evidence="5">Whole body excluding digestive tract and cuticle</tissue>
    </source>
</reference>
<dbReference type="InterPro" id="IPR010987">
    <property type="entry name" value="Glutathione-S-Trfase_C-like"/>
</dbReference>
<dbReference type="SFLD" id="SFLDS00019">
    <property type="entry name" value="Glutathione_Transferase_(cytos"/>
    <property type="match status" value="1"/>
</dbReference>
<organism evidence="5 6">
    <name type="scientific">Armadillidium nasatum</name>
    <dbReference type="NCBI Taxonomy" id="96803"/>
    <lineage>
        <taxon>Eukaryota</taxon>
        <taxon>Metazoa</taxon>
        <taxon>Ecdysozoa</taxon>
        <taxon>Arthropoda</taxon>
        <taxon>Crustacea</taxon>
        <taxon>Multicrustacea</taxon>
        <taxon>Malacostraca</taxon>
        <taxon>Eumalacostraca</taxon>
        <taxon>Peracarida</taxon>
        <taxon>Isopoda</taxon>
        <taxon>Oniscidea</taxon>
        <taxon>Crinocheta</taxon>
        <taxon>Armadillidiidae</taxon>
        <taxon>Armadillidium</taxon>
    </lineage>
</organism>
<dbReference type="FunFam" id="3.40.30.10:FF:000123">
    <property type="entry name" value="Glutathione transferase o1"/>
    <property type="match status" value="1"/>
</dbReference>
<dbReference type="PROSITE" id="PS50405">
    <property type="entry name" value="GST_CTER"/>
    <property type="match status" value="1"/>
</dbReference>
<dbReference type="GO" id="GO:0005737">
    <property type="term" value="C:cytoplasm"/>
    <property type="evidence" value="ECO:0007669"/>
    <property type="project" value="InterPro"/>
</dbReference>
<proteinExistence type="inferred from homology"/>
<dbReference type="InterPro" id="IPR036282">
    <property type="entry name" value="Glutathione-S-Trfase_C_sf"/>
</dbReference>
<evidence type="ECO:0000256" key="1">
    <source>
        <dbReference type="ARBA" id="ARBA00011067"/>
    </source>
</evidence>
<dbReference type="EMBL" id="SEYY01011277">
    <property type="protein sequence ID" value="KAB7501226.1"/>
    <property type="molecule type" value="Genomic_DNA"/>
</dbReference>
<evidence type="ECO:0000259" key="4">
    <source>
        <dbReference type="PROSITE" id="PS50405"/>
    </source>
</evidence>
<protein>
    <submittedName>
        <fullName evidence="5">Pyrimidodiazepine synthase</fullName>
    </submittedName>
</protein>
<dbReference type="InterPro" id="IPR040079">
    <property type="entry name" value="Glutathione_S-Trfase"/>
</dbReference>
<dbReference type="InterPro" id="IPR004045">
    <property type="entry name" value="Glutathione_S-Trfase_N"/>
</dbReference>
<dbReference type="InterPro" id="IPR050983">
    <property type="entry name" value="GST_Omega/HSP26"/>
</dbReference>
<dbReference type="GO" id="GO:0006749">
    <property type="term" value="P:glutathione metabolic process"/>
    <property type="evidence" value="ECO:0007669"/>
    <property type="project" value="TreeGrafter"/>
</dbReference>
<dbReference type="SUPFAM" id="SSF52833">
    <property type="entry name" value="Thioredoxin-like"/>
    <property type="match status" value="1"/>
</dbReference>
<dbReference type="Pfam" id="PF13410">
    <property type="entry name" value="GST_C_2"/>
    <property type="match status" value="1"/>
</dbReference>